<keyword evidence="3" id="KW-0813">Transport</keyword>
<evidence type="ECO:0000256" key="7">
    <source>
        <dbReference type="ARBA" id="ARBA00023136"/>
    </source>
</evidence>
<feature type="transmembrane region" description="Helical" evidence="8">
    <location>
        <begin position="196"/>
        <end position="213"/>
    </location>
</feature>
<keyword evidence="6 8" id="KW-1133">Transmembrane helix</keyword>
<feature type="transmembrane region" description="Helical" evidence="8">
    <location>
        <begin position="79"/>
        <end position="103"/>
    </location>
</feature>
<gene>
    <name evidence="9" type="ORF">K1X15_08715</name>
</gene>
<dbReference type="Proteomes" id="UP000825799">
    <property type="component" value="Chromosome"/>
</dbReference>
<keyword evidence="5 8" id="KW-0812">Transmembrane</keyword>
<dbReference type="Pfam" id="PF03591">
    <property type="entry name" value="AzlC"/>
    <property type="match status" value="1"/>
</dbReference>
<protein>
    <submittedName>
        <fullName evidence="9">AzlC family ABC transporter permease</fullName>
    </submittedName>
</protein>
<dbReference type="PANTHER" id="PTHR34979">
    <property type="entry name" value="INNER MEMBRANE PROTEIN YGAZ"/>
    <property type="match status" value="1"/>
</dbReference>
<evidence type="ECO:0000256" key="6">
    <source>
        <dbReference type="ARBA" id="ARBA00022989"/>
    </source>
</evidence>
<proteinExistence type="inferred from homology"/>
<sequence length="242" mass="25330">MSQVSALSDSATDQFFAGARACVPVAISVAAYGMVWGMLARSAGLSLIEVMMMSGLVFAGSAQFVALDLWTATPSTLPIGPLVLAALIVNLRYLLLTATLRPLYPAGKLGRGALGMYLVTDENWAMTVAAMARGGGSVAFLMGGGVLAWLSWMSTNLIGYGLGSAIDDPARWGLDFAFTATFLALMLGMWKGRGDIVPWLVAALAAIFTAQYVEGSWHILVGGVAGSLAGALMEVRRHVHLA</sequence>
<reference evidence="9 10" key="1">
    <citation type="submission" date="2021-08" db="EMBL/GenBank/DDBJ databases">
        <title>Devosia salina sp. nov., isolated from the South China Sea sediment.</title>
        <authorList>
            <person name="Zhou Z."/>
        </authorList>
    </citation>
    <scope>NUCLEOTIDE SEQUENCE [LARGE SCALE GENOMIC DNA]</scope>
    <source>
        <strain evidence="9 10">SCS-3</strain>
    </source>
</reference>
<feature type="transmembrane region" description="Helical" evidence="8">
    <location>
        <begin position="47"/>
        <end position="67"/>
    </location>
</feature>
<comment type="similarity">
    <text evidence="2">Belongs to the AzlC family.</text>
</comment>
<evidence type="ECO:0000256" key="5">
    <source>
        <dbReference type="ARBA" id="ARBA00022692"/>
    </source>
</evidence>
<dbReference type="EMBL" id="CP080590">
    <property type="protein sequence ID" value="QYO78603.1"/>
    <property type="molecule type" value="Genomic_DNA"/>
</dbReference>
<name>A0ABX8WJT8_9HYPH</name>
<evidence type="ECO:0000256" key="2">
    <source>
        <dbReference type="ARBA" id="ARBA00010735"/>
    </source>
</evidence>
<comment type="subcellular location">
    <subcellularLocation>
        <location evidence="1">Cell membrane</location>
        <topology evidence="1">Multi-pass membrane protein</topology>
    </subcellularLocation>
</comment>
<evidence type="ECO:0000313" key="10">
    <source>
        <dbReference type="Proteomes" id="UP000825799"/>
    </source>
</evidence>
<dbReference type="InterPro" id="IPR011606">
    <property type="entry name" value="Brnchd-chn_aa_trnsp_permease"/>
</dbReference>
<feature type="transmembrane region" description="Helical" evidence="8">
    <location>
        <begin position="170"/>
        <end position="189"/>
    </location>
</feature>
<keyword evidence="10" id="KW-1185">Reference proteome</keyword>
<evidence type="ECO:0000256" key="8">
    <source>
        <dbReference type="SAM" id="Phobius"/>
    </source>
</evidence>
<evidence type="ECO:0000256" key="1">
    <source>
        <dbReference type="ARBA" id="ARBA00004651"/>
    </source>
</evidence>
<organism evidence="9 10">
    <name type="scientific">Devosia salina</name>
    <dbReference type="NCBI Taxonomy" id="2860336"/>
    <lineage>
        <taxon>Bacteria</taxon>
        <taxon>Pseudomonadati</taxon>
        <taxon>Pseudomonadota</taxon>
        <taxon>Alphaproteobacteria</taxon>
        <taxon>Hyphomicrobiales</taxon>
        <taxon>Devosiaceae</taxon>
        <taxon>Devosia</taxon>
    </lineage>
</organism>
<accession>A0ABX8WJT8</accession>
<evidence type="ECO:0000256" key="4">
    <source>
        <dbReference type="ARBA" id="ARBA00022475"/>
    </source>
</evidence>
<feature type="transmembrane region" description="Helical" evidence="8">
    <location>
        <begin position="15"/>
        <end position="35"/>
    </location>
</feature>
<dbReference type="RefSeq" id="WP_220307067.1">
    <property type="nucleotide sequence ID" value="NZ_CP080590.1"/>
</dbReference>
<evidence type="ECO:0000256" key="3">
    <source>
        <dbReference type="ARBA" id="ARBA00022448"/>
    </source>
</evidence>
<dbReference type="PANTHER" id="PTHR34979:SF1">
    <property type="entry name" value="INNER MEMBRANE PROTEIN YGAZ"/>
    <property type="match status" value="1"/>
</dbReference>
<feature type="transmembrane region" description="Helical" evidence="8">
    <location>
        <begin position="124"/>
        <end position="150"/>
    </location>
</feature>
<keyword evidence="4" id="KW-1003">Cell membrane</keyword>
<evidence type="ECO:0000313" key="9">
    <source>
        <dbReference type="EMBL" id="QYO78603.1"/>
    </source>
</evidence>
<keyword evidence="7 8" id="KW-0472">Membrane</keyword>